<organism evidence="2 3">
    <name type="scientific">Saccharata proteae CBS 121410</name>
    <dbReference type="NCBI Taxonomy" id="1314787"/>
    <lineage>
        <taxon>Eukaryota</taxon>
        <taxon>Fungi</taxon>
        <taxon>Dikarya</taxon>
        <taxon>Ascomycota</taxon>
        <taxon>Pezizomycotina</taxon>
        <taxon>Dothideomycetes</taxon>
        <taxon>Dothideomycetes incertae sedis</taxon>
        <taxon>Botryosphaeriales</taxon>
        <taxon>Saccharataceae</taxon>
        <taxon>Saccharata</taxon>
    </lineage>
</organism>
<dbReference type="PANTHER" id="PTHR47843:SF5">
    <property type="entry name" value="BTB_POZ DOMAIN PROTEIN"/>
    <property type="match status" value="1"/>
</dbReference>
<dbReference type="EMBL" id="ML978724">
    <property type="protein sequence ID" value="KAF2086421.1"/>
    <property type="molecule type" value="Genomic_DNA"/>
</dbReference>
<evidence type="ECO:0000313" key="2">
    <source>
        <dbReference type="EMBL" id="KAF2086421.1"/>
    </source>
</evidence>
<proteinExistence type="predicted"/>
<dbReference type="CDD" id="cd18186">
    <property type="entry name" value="BTB_POZ_ZBTB_KLHL-like"/>
    <property type="match status" value="1"/>
</dbReference>
<reference evidence="2" key="1">
    <citation type="journal article" date="2020" name="Stud. Mycol.">
        <title>101 Dothideomycetes genomes: a test case for predicting lifestyles and emergence of pathogens.</title>
        <authorList>
            <person name="Haridas S."/>
            <person name="Albert R."/>
            <person name="Binder M."/>
            <person name="Bloem J."/>
            <person name="Labutti K."/>
            <person name="Salamov A."/>
            <person name="Andreopoulos B."/>
            <person name="Baker S."/>
            <person name="Barry K."/>
            <person name="Bills G."/>
            <person name="Bluhm B."/>
            <person name="Cannon C."/>
            <person name="Castanera R."/>
            <person name="Culley D."/>
            <person name="Daum C."/>
            <person name="Ezra D."/>
            <person name="Gonzalez J."/>
            <person name="Henrissat B."/>
            <person name="Kuo A."/>
            <person name="Liang C."/>
            <person name="Lipzen A."/>
            <person name="Lutzoni F."/>
            <person name="Magnuson J."/>
            <person name="Mondo S."/>
            <person name="Nolan M."/>
            <person name="Ohm R."/>
            <person name="Pangilinan J."/>
            <person name="Park H.-J."/>
            <person name="Ramirez L."/>
            <person name="Alfaro M."/>
            <person name="Sun H."/>
            <person name="Tritt A."/>
            <person name="Yoshinaga Y."/>
            <person name="Zwiers L.-H."/>
            <person name="Turgeon B."/>
            <person name="Goodwin S."/>
            <person name="Spatafora J."/>
            <person name="Crous P."/>
            <person name="Grigoriev I."/>
        </authorList>
    </citation>
    <scope>NUCLEOTIDE SEQUENCE</scope>
    <source>
        <strain evidence="2">CBS 121410</strain>
    </source>
</reference>
<keyword evidence="3" id="KW-1185">Reference proteome</keyword>
<name>A0A9P4HVI9_9PEZI</name>
<evidence type="ECO:0008006" key="4">
    <source>
        <dbReference type="Google" id="ProtNLM"/>
    </source>
</evidence>
<evidence type="ECO:0000313" key="3">
    <source>
        <dbReference type="Proteomes" id="UP000799776"/>
    </source>
</evidence>
<accession>A0A9P4HVI9</accession>
<dbReference type="SUPFAM" id="SSF54695">
    <property type="entry name" value="POZ domain"/>
    <property type="match status" value="1"/>
</dbReference>
<dbReference type="Proteomes" id="UP000799776">
    <property type="component" value="Unassembled WGS sequence"/>
</dbReference>
<dbReference type="OrthoDB" id="6359816at2759"/>
<evidence type="ECO:0000256" key="1">
    <source>
        <dbReference type="SAM" id="MobiDB-lite"/>
    </source>
</evidence>
<dbReference type="PANTHER" id="PTHR47843">
    <property type="entry name" value="BTB DOMAIN-CONTAINING PROTEIN-RELATED"/>
    <property type="match status" value="1"/>
</dbReference>
<dbReference type="AlphaFoldDB" id="A0A9P4HVI9"/>
<feature type="region of interest" description="Disordered" evidence="1">
    <location>
        <begin position="14"/>
        <end position="37"/>
    </location>
</feature>
<sequence length="292" mass="33293">MPSKRSFVQAMLDVKSNNPDTKKSSMEGADMEEDRTGLRGNRDLPGLIANQFSDLTIICSYGGKFNWYGGELEGRPDLDPPYEVHKIIVCTQSEYLARKCEEMSQYFNKTVIDLGDDDHVVVKAALDFMYEGTYTDDVFIDLDEHGLHEDLDFDVPAPLAFHVEVVFIAAKYMIPGLQAKALSELQRQLETNYGDDRKDIADLVHAIHVIYNKQGYGPEREKLKKVILETAHRFINRLLNFNEIRDLLKEEDGLAYDLLKGTAKEKIKEAKVATLAYQRAGPARKRIRRSEE</sequence>
<comment type="caution">
    <text evidence="2">The sequence shown here is derived from an EMBL/GenBank/DDBJ whole genome shotgun (WGS) entry which is preliminary data.</text>
</comment>
<protein>
    <recommendedName>
        <fullName evidence="4">BTB domain-containing protein</fullName>
    </recommendedName>
</protein>
<gene>
    <name evidence="2" type="ORF">K490DRAFT_66616</name>
</gene>
<dbReference type="Gene3D" id="3.30.710.10">
    <property type="entry name" value="Potassium Channel Kv1.1, Chain A"/>
    <property type="match status" value="1"/>
</dbReference>
<dbReference type="InterPro" id="IPR011333">
    <property type="entry name" value="SKP1/BTB/POZ_sf"/>
</dbReference>